<feature type="non-terminal residue" evidence="1">
    <location>
        <position position="1"/>
    </location>
</feature>
<dbReference type="GO" id="GO:0003676">
    <property type="term" value="F:nucleic acid binding"/>
    <property type="evidence" value="ECO:0007669"/>
    <property type="project" value="InterPro"/>
</dbReference>
<accession>A0A4P9ZJ63</accession>
<dbReference type="AlphaFoldDB" id="A0A4P9ZJ63"/>
<evidence type="ECO:0000313" key="1">
    <source>
        <dbReference type="EMBL" id="RKP33237.1"/>
    </source>
</evidence>
<dbReference type="Gene3D" id="3.30.420.10">
    <property type="entry name" value="Ribonuclease H-like superfamily/Ribonuclease H"/>
    <property type="match status" value="1"/>
</dbReference>
<name>A0A4P9ZJ63_9FUNG</name>
<dbReference type="Proteomes" id="UP000268162">
    <property type="component" value="Unassembled WGS sequence"/>
</dbReference>
<dbReference type="InterPro" id="IPR036397">
    <property type="entry name" value="RNaseH_sf"/>
</dbReference>
<dbReference type="EMBL" id="ML004157">
    <property type="protein sequence ID" value="RKP33237.1"/>
    <property type="molecule type" value="Genomic_DNA"/>
</dbReference>
<gene>
    <name evidence="1" type="ORF">BJ085DRAFT_22817</name>
</gene>
<proteinExistence type="predicted"/>
<evidence type="ECO:0000313" key="2">
    <source>
        <dbReference type="Proteomes" id="UP000268162"/>
    </source>
</evidence>
<protein>
    <submittedName>
        <fullName evidence="1">Uncharacterized protein</fullName>
    </submittedName>
</protein>
<keyword evidence="2" id="KW-1185">Reference proteome</keyword>
<organism evidence="1 2">
    <name type="scientific">Dimargaris cristalligena</name>
    <dbReference type="NCBI Taxonomy" id="215637"/>
    <lineage>
        <taxon>Eukaryota</taxon>
        <taxon>Fungi</taxon>
        <taxon>Fungi incertae sedis</taxon>
        <taxon>Zoopagomycota</taxon>
        <taxon>Kickxellomycotina</taxon>
        <taxon>Dimargaritomycetes</taxon>
        <taxon>Dimargaritales</taxon>
        <taxon>Dimargaritaceae</taxon>
        <taxon>Dimargaris</taxon>
    </lineage>
</organism>
<reference evidence="2" key="1">
    <citation type="journal article" date="2018" name="Nat. Microbiol.">
        <title>Leveraging single-cell genomics to expand the fungal tree of life.</title>
        <authorList>
            <person name="Ahrendt S.R."/>
            <person name="Quandt C.A."/>
            <person name="Ciobanu D."/>
            <person name="Clum A."/>
            <person name="Salamov A."/>
            <person name="Andreopoulos B."/>
            <person name="Cheng J.F."/>
            <person name="Woyke T."/>
            <person name="Pelin A."/>
            <person name="Henrissat B."/>
            <person name="Reynolds N.K."/>
            <person name="Benny G.L."/>
            <person name="Smith M.E."/>
            <person name="James T.Y."/>
            <person name="Grigoriev I.V."/>
        </authorList>
    </citation>
    <scope>NUCLEOTIDE SEQUENCE [LARGE SCALE GENOMIC DNA]</scope>
    <source>
        <strain evidence="2">RSA 468</strain>
    </source>
</reference>
<sequence length="50" mass="6091">LAKQRFEVIEWPAQSLDLNPFGNMWVLPKNCLYHNFKWPPKGILEHWERI</sequence>